<name>A0A6A5KVJ1_9PLEO</name>
<feature type="region of interest" description="Disordered" evidence="1">
    <location>
        <begin position="1"/>
        <end position="33"/>
    </location>
</feature>
<evidence type="ECO:0000313" key="2">
    <source>
        <dbReference type="EMBL" id="KAF1839006.1"/>
    </source>
</evidence>
<reference evidence="2" key="1">
    <citation type="submission" date="2020-01" db="EMBL/GenBank/DDBJ databases">
        <authorList>
            <consortium name="DOE Joint Genome Institute"/>
            <person name="Haridas S."/>
            <person name="Albert R."/>
            <person name="Binder M."/>
            <person name="Bloem J."/>
            <person name="Labutti K."/>
            <person name="Salamov A."/>
            <person name="Andreopoulos B."/>
            <person name="Baker S.E."/>
            <person name="Barry K."/>
            <person name="Bills G."/>
            <person name="Bluhm B.H."/>
            <person name="Cannon C."/>
            <person name="Castanera R."/>
            <person name="Culley D.E."/>
            <person name="Daum C."/>
            <person name="Ezra D."/>
            <person name="Gonzalez J.B."/>
            <person name="Henrissat B."/>
            <person name="Kuo A."/>
            <person name="Liang C."/>
            <person name="Lipzen A."/>
            <person name="Lutzoni F."/>
            <person name="Magnuson J."/>
            <person name="Mondo S."/>
            <person name="Nolan M."/>
            <person name="Ohm R."/>
            <person name="Pangilinan J."/>
            <person name="Park H.-J."/>
            <person name="Ramirez L."/>
            <person name="Alfaro M."/>
            <person name="Sun H."/>
            <person name="Tritt A."/>
            <person name="Yoshinaga Y."/>
            <person name="Zwiers L.-H."/>
            <person name="Turgeon B.G."/>
            <person name="Goodwin S.B."/>
            <person name="Spatafora J.W."/>
            <person name="Crous P.W."/>
            <person name="Grigoriev I.V."/>
        </authorList>
    </citation>
    <scope>NUCLEOTIDE SEQUENCE</scope>
    <source>
        <strain evidence="2">P77</strain>
    </source>
</reference>
<gene>
    <name evidence="2" type="ORF">BDW02DRAFT_594081</name>
</gene>
<keyword evidence="3" id="KW-1185">Reference proteome</keyword>
<sequence>MATTGLATPETMREPSHESTPVSRYAANNSQNPVSDSMIEYAPTEHFPIFKTGDVFIKTELVFPPKQWQLHSRVLTRISSWFARSIQQAANEVKSRTWFAYTIEEVEGEVQLVQQEATGEHPVIEVLEGGTIGIDVPKKIENKDPIDPLSQTDHTTKITLYNQIFGSVYNILPPIPTTSITTTLTHCEQLVTLAKALGCISTHLTSHLNATLLQHHQPLYKAIKTDPARWLLLALPLKNTSIYTESLIHLSGAHPCWPWPTKRSTLPPQTRHLIKTKSTHLDHLCTETERSLLLLTIHTPTGHPVCASENAQFGTWFVVATFRDILARELHTLYASNKAALKRGMLFRKLARGGEDYMGFGEMRRLMLRVMPSAVDSLEEDLEILKGEAAVYVQALVRNEALVDVEAEDVGWLTCTVVRGEDIPWVVDEGESPARV</sequence>
<dbReference type="PANTHER" id="PTHR38119">
    <property type="entry name" value="BTB DOMAIN-CONTAINING PROTEIN-RELATED"/>
    <property type="match status" value="1"/>
</dbReference>
<dbReference type="EMBL" id="ML975247">
    <property type="protein sequence ID" value="KAF1839006.1"/>
    <property type="molecule type" value="Genomic_DNA"/>
</dbReference>
<protein>
    <recommendedName>
        <fullName evidence="4">BTB domain-containing protein</fullName>
    </recommendedName>
</protein>
<dbReference type="OrthoDB" id="5280838at2759"/>
<evidence type="ECO:0000256" key="1">
    <source>
        <dbReference type="SAM" id="MobiDB-lite"/>
    </source>
</evidence>
<evidence type="ECO:0008006" key="4">
    <source>
        <dbReference type="Google" id="ProtNLM"/>
    </source>
</evidence>
<accession>A0A6A5KVJ1</accession>
<dbReference type="PANTHER" id="PTHR38119:SF1">
    <property type="entry name" value="BTB DOMAIN-CONTAINING PROTEIN"/>
    <property type="match status" value="1"/>
</dbReference>
<dbReference type="Proteomes" id="UP000800040">
    <property type="component" value="Unassembled WGS sequence"/>
</dbReference>
<organism evidence="2 3">
    <name type="scientific">Decorospora gaudefroyi</name>
    <dbReference type="NCBI Taxonomy" id="184978"/>
    <lineage>
        <taxon>Eukaryota</taxon>
        <taxon>Fungi</taxon>
        <taxon>Dikarya</taxon>
        <taxon>Ascomycota</taxon>
        <taxon>Pezizomycotina</taxon>
        <taxon>Dothideomycetes</taxon>
        <taxon>Pleosporomycetidae</taxon>
        <taxon>Pleosporales</taxon>
        <taxon>Pleosporineae</taxon>
        <taxon>Pleosporaceae</taxon>
        <taxon>Decorospora</taxon>
    </lineage>
</organism>
<evidence type="ECO:0000313" key="3">
    <source>
        <dbReference type="Proteomes" id="UP000800040"/>
    </source>
</evidence>
<proteinExistence type="predicted"/>
<feature type="compositionally biased region" description="Polar residues" evidence="1">
    <location>
        <begin position="18"/>
        <end position="33"/>
    </location>
</feature>
<dbReference type="AlphaFoldDB" id="A0A6A5KVJ1"/>